<keyword evidence="4" id="KW-0336">GPI-anchor</keyword>
<feature type="domain" description="Bifunctional inhibitor/plant lipid transfer protein/seed storage helical" evidence="10">
    <location>
        <begin position="33"/>
        <end position="115"/>
    </location>
</feature>
<dbReference type="Proteomes" id="UP000215914">
    <property type="component" value="Chromosome 8"/>
</dbReference>
<dbReference type="PANTHER" id="PTHR33044">
    <property type="entry name" value="BIFUNCTIONAL INHIBITOR/LIPID-TRANSFER PROTEIN/SEED STORAGE 2S ALBUMIN SUPERFAMILY PROTEIN-RELATED"/>
    <property type="match status" value="1"/>
</dbReference>
<dbReference type="GO" id="GO:0005886">
    <property type="term" value="C:plasma membrane"/>
    <property type="evidence" value="ECO:0007669"/>
    <property type="project" value="UniProtKB-SubCell"/>
</dbReference>
<comment type="similarity">
    <text evidence="2">Belongs to the plant LTP family.</text>
</comment>
<dbReference type="GO" id="GO:0098552">
    <property type="term" value="C:side of membrane"/>
    <property type="evidence" value="ECO:0007669"/>
    <property type="project" value="UniProtKB-KW"/>
</dbReference>
<keyword evidence="5 9" id="KW-0732">Signal</keyword>
<accession>A0A251U119</accession>
<dbReference type="FunCoup" id="A0A251U119">
    <property type="interactions" value="396"/>
</dbReference>
<organism evidence="12 13">
    <name type="scientific">Helianthus annuus</name>
    <name type="common">Common sunflower</name>
    <dbReference type="NCBI Taxonomy" id="4232"/>
    <lineage>
        <taxon>Eukaryota</taxon>
        <taxon>Viridiplantae</taxon>
        <taxon>Streptophyta</taxon>
        <taxon>Embryophyta</taxon>
        <taxon>Tracheophyta</taxon>
        <taxon>Spermatophyta</taxon>
        <taxon>Magnoliopsida</taxon>
        <taxon>eudicotyledons</taxon>
        <taxon>Gunneridae</taxon>
        <taxon>Pentapetalae</taxon>
        <taxon>asterids</taxon>
        <taxon>campanulids</taxon>
        <taxon>Asterales</taxon>
        <taxon>Asteraceae</taxon>
        <taxon>Asteroideae</taxon>
        <taxon>Heliantheae alliance</taxon>
        <taxon>Heliantheae</taxon>
        <taxon>Helianthus</taxon>
    </lineage>
</organism>
<reference evidence="12" key="2">
    <citation type="submission" date="2017-02" db="EMBL/GenBank/DDBJ databases">
        <title>Sunflower complete genome.</title>
        <authorList>
            <person name="Langlade N."/>
            <person name="Munos S."/>
        </authorList>
    </citation>
    <scope>NUCLEOTIDE SEQUENCE [LARGE SCALE GENOMIC DNA]</scope>
    <source>
        <tissue evidence="12">Leaves</tissue>
    </source>
</reference>
<dbReference type="EMBL" id="CM007897">
    <property type="protein sequence ID" value="OTG17058.1"/>
    <property type="molecule type" value="Genomic_DNA"/>
</dbReference>
<dbReference type="OMA" id="TPSEKCC"/>
<evidence type="ECO:0000256" key="5">
    <source>
        <dbReference type="ARBA" id="ARBA00022729"/>
    </source>
</evidence>
<keyword evidence="4" id="KW-0472">Membrane</keyword>
<dbReference type="InterPro" id="IPR036312">
    <property type="entry name" value="Bifun_inhib/LTP/seed_sf"/>
</dbReference>
<dbReference type="PROSITE" id="PS51257">
    <property type="entry name" value="PROKAR_LIPOPROTEIN"/>
    <property type="match status" value="1"/>
</dbReference>
<dbReference type="InParanoid" id="A0A251U119"/>
<feature type="signal peptide" evidence="9">
    <location>
        <begin position="1"/>
        <end position="24"/>
    </location>
</feature>
<keyword evidence="3" id="KW-1003">Cell membrane</keyword>
<dbReference type="SMART" id="SM00499">
    <property type="entry name" value="AAI"/>
    <property type="match status" value="1"/>
</dbReference>
<comment type="subcellular location">
    <subcellularLocation>
        <location evidence="1">Cell membrane</location>
        <topology evidence="1">Lipid-anchor</topology>
        <topology evidence="1">GPI-anchor</topology>
    </subcellularLocation>
</comment>
<evidence type="ECO:0000313" key="13">
    <source>
        <dbReference type="Proteomes" id="UP000215914"/>
    </source>
</evidence>
<dbReference type="EMBL" id="MNCJ02000323">
    <property type="protein sequence ID" value="KAF5793714.1"/>
    <property type="molecule type" value="Genomic_DNA"/>
</dbReference>
<protein>
    <submittedName>
        <fullName evidence="11">Bifunctional inhibitor/plant lipid transfer protein/seed storage helical</fullName>
    </submittedName>
    <submittedName>
        <fullName evidence="12">Putative glycosylphosphatidylinositol-anchored lipid protein transfer 1</fullName>
    </submittedName>
</protein>
<evidence type="ECO:0000256" key="9">
    <source>
        <dbReference type="SAM" id="SignalP"/>
    </source>
</evidence>
<evidence type="ECO:0000313" key="12">
    <source>
        <dbReference type="EMBL" id="OTG17058.1"/>
    </source>
</evidence>
<evidence type="ECO:0000256" key="7">
    <source>
        <dbReference type="ARBA" id="ARBA00023180"/>
    </source>
</evidence>
<feature type="chain" id="PRO_5012558295" evidence="9">
    <location>
        <begin position="25"/>
        <end position="189"/>
    </location>
</feature>
<name>A0A251U119_HELAN</name>
<dbReference type="Pfam" id="PF14368">
    <property type="entry name" value="LTP_2"/>
    <property type="match status" value="1"/>
</dbReference>
<evidence type="ECO:0000259" key="10">
    <source>
        <dbReference type="SMART" id="SM00499"/>
    </source>
</evidence>
<evidence type="ECO:0000256" key="4">
    <source>
        <dbReference type="ARBA" id="ARBA00022622"/>
    </source>
</evidence>
<proteinExistence type="inferred from homology"/>
<keyword evidence="8" id="KW-0449">Lipoprotein</keyword>
<evidence type="ECO:0000256" key="2">
    <source>
        <dbReference type="ARBA" id="ARBA00009748"/>
    </source>
</evidence>
<dbReference type="Gramene" id="mRNA:HanXRQr2_Chr08g0319571">
    <property type="protein sequence ID" value="mRNA:HanXRQr2_Chr08g0319571"/>
    <property type="gene ID" value="HanXRQr2_Chr08g0319571"/>
</dbReference>
<gene>
    <name evidence="12" type="primary">LTPG1</name>
    <name evidence="12" type="ORF">HannXRQ_Chr08g0207871</name>
    <name evidence="11" type="ORF">HanXRQr2_Chr08g0319571</name>
</gene>
<keyword evidence="7" id="KW-0325">Glycoprotein</keyword>
<evidence type="ECO:0000256" key="6">
    <source>
        <dbReference type="ARBA" id="ARBA00023157"/>
    </source>
</evidence>
<keyword evidence="13" id="KW-1185">Reference proteome</keyword>
<dbReference type="Gene3D" id="1.10.110.10">
    <property type="entry name" value="Plant lipid-transfer and hydrophobic proteins"/>
    <property type="match status" value="1"/>
</dbReference>
<dbReference type="InterPro" id="IPR016140">
    <property type="entry name" value="Bifunc_inhib/LTP/seed_store"/>
</dbReference>
<evidence type="ECO:0000256" key="1">
    <source>
        <dbReference type="ARBA" id="ARBA00004609"/>
    </source>
</evidence>
<dbReference type="SUPFAM" id="SSF47699">
    <property type="entry name" value="Bifunctional inhibitor/lipid-transfer protein/seed storage 2S albumin"/>
    <property type="match status" value="1"/>
</dbReference>
<keyword evidence="6" id="KW-1015">Disulfide bond</keyword>
<dbReference type="STRING" id="4232.A0A251U119"/>
<sequence length="189" mass="20033">MWNKGCVLVAVTVMWMVACGGVGAGEESLAQQCSTKVTAVMTCVDFATGKEPAPQKKCCDSVKEMKDSNPACLCFIIQQIHNGTNPMLKKMNIQESRLLQLSSACKIANASISDCPKLLKLPLDSPDAAIFTNNATIVPPTSSGTPSSTSTTTSPLGSHALKHNAPGILRSVWIPLAFLLVASSNMFYV</sequence>
<reference evidence="11" key="3">
    <citation type="submission" date="2020-06" db="EMBL/GenBank/DDBJ databases">
        <title>Helianthus annuus Genome sequencing and assembly Release 2.</title>
        <authorList>
            <person name="Gouzy J."/>
            <person name="Langlade N."/>
            <person name="Munos S."/>
        </authorList>
    </citation>
    <scope>NUCLEOTIDE SEQUENCE</scope>
    <source>
        <tissue evidence="11">Leaves</tissue>
    </source>
</reference>
<evidence type="ECO:0000313" key="11">
    <source>
        <dbReference type="EMBL" id="KAF5793714.1"/>
    </source>
</evidence>
<evidence type="ECO:0000256" key="8">
    <source>
        <dbReference type="ARBA" id="ARBA00023288"/>
    </source>
</evidence>
<dbReference type="AlphaFoldDB" id="A0A251U119"/>
<dbReference type="OrthoDB" id="1882492at2759"/>
<reference evidence="11 13" key="1">
    <citation type="journal article" date="2017" name="Nature">
        <title>The sunflower genome provides insights into oil metabolism, flowering and Asterid evolution.</title>
        <authorList>
            <person name="Badouin H."/>
            <person name="Gouzy J."/>
            <person name="Grassa C.J."/>
            <person name="Murat F."/>
            <person name="Staton S.E."/>
            <person name="Cottret L."/>
            <person name="Lelandais-Briere C."/>
            <person name="Owens G.L."/>
            <person name="Carrere S."/>
            <person name="Mayjonade B."/>
            <person name="Legrand L."/>
            <person name="Gill N."/>
            <person name="Kane N.C."/>
            <person name="Bowers J.E."/>
            <person name="Hubner S."/>
            <person name="Bellec A."/>
            <person name="Berard A."/>
            <person name="Berges H."/>
            <person name="Blanchet N."/>
            <person name="Boniface M.C."/>
            <person name="Brunel D."/>
            <person name="Catrice O."/>
            <person name="Chaidir N."/>
            <person name="Claudel C."/>
            <person name="Donnadieu C."/>
            <person name="Faraut T."/>
            <person name="Fievet G."/>
            <person name="Helmstetter N."/>
            <person name="King M."/>
            <person name="Knapp S.J."/>
            <person name="Lai Z."/>
            <person name="Le Paslier M.C."/>
            <person name="Lippi Y."/>
            <person name="Lorenzon L."/>
            <person name="Mandel J.R."/>
            <person name="Marage G."/>
            <person name="Marchand G."/>
            <person name="Marquand E."/>
            <person name="Bret-Mestries E."/>
            <person name="Morien E."/>
            <person name="Nambeesan S."/>
            <person name="Nguyen T."/>
            <person name="Pegot-Espagnet P."/>
            <person name="Pouilly N."/>
            <person name="Raftis F."/>
            <person name="Sallet E."/>
            <person name="Schiex T."/>
            <person name="Thomas J."/>
            <person name="Vandecasteele C."/>
            <person name="Vares D."/>
            <person name="Vear F."/>
            <person name="Vautrin S."/>
            <person name="Crespi M."/>
            <person name="Mangin B."/>
            <person name="Burke J.M."/>
            <person name="Salse J."/>
            <person name="Munos S."/>
            <person name="Vincourt P."/>
            <person name="Rieseberg L.H."/>
            <person name="Langlade N.B."/>
        </authorList>
    </citation>
    <scope>NUCLEOTIDE SEQUENCE [LARGE SCALE GENOMIC DNA]</scope>
    <source>
        <strain evidence="13">cv. SF193</strain>
        <tissue evidence="11">Leaves</tissue>
    </source>
</reference>
<dbReference type="InterPro" id="IPR043325">
    <property type="entry name" value="LTSS"/>
</dbReference>
<dbReference type="CDD" id="cd00010">
    <property type="entry name" value="AAI_LTSS"/>
    <property type="match status" value="1"/>
</dbReference>
<evidence type="ECO:0000256" key="3">
    <source>
        <dbReference type="ARBA" id="ARBA00022475"/>
    </source>
</evidence>